<dbReference type="EMBL" id="BPLF01000001">
    <property type="protein sequence ID" value="GIX60640.1"/>
    <property type="molecule type" value="Genomic_DNA"/>
</dbReference>
<dbReference type="GeneID" id="94192123"/>
<feature type="transmembrane region" description="Helical" evidence="1">
    <location>
        <begin position="125"/>
        <end position="142"/>
    </location>
</feature>
<keyword evidence="1" id="KW-1133">Transmembrane helix</keyword>
<proteinExistence type="predicted"/>
<organism evidence="2 3">
    <name type="scientific">Babesia caballi</name>
    <dbReference type="NCBI Taxonomy" id="5871"/>
    <lineage>
        <taxon>Eukaryota</taxon>
        <taxon>Sar</taxon>
        <taxon>Alveolata</taxon>
        <taxon>Apicomplexa</taxon>
        <taxon>Aconoidasida</taxon>
        <taxon>Piroplasmida</taxon>
        <taxon>Babesiidae</taxon>
        <taxon>Babesia</taxon>
    </lineage>
</organism>
<evidence type="ECO:0000313" key="3">
    <source>
        <dbReference type="Proteomes" id="UP001497744"/>
    </source>
</evidence>
<evidence type="ECO:0000313" key="2">
    <source>
        <dbReference type="EMBL" id="GIX60640.1"/>
    </source>
</evidence>
<comment type="caution">
    <text evidence="2">The sequence shown here is derived from an EMBL/GenBank/DDBJ whole genome shotgun (WGS) entry which is preliminary data.</text>
</comment>
<dbReference type="Proteomes" id="UP001497744">
    <property type="component" value="Unassembled WGS sequence"/>
</dbReference>
<reference evidence="2 3" key="1">
    <citation type="submission" date="2021-06" db="EMBL/GenBank/DDBJ databases">
        <title>Genome sequence of Babesia caballi.</title>
        <authorList>
            <person name="Yamagishi J."/>
            <person name="Kidaka T."/>
            <person name="Ochi A."/>
        </authorList>
    </citation>
    <scope>NUCLEOTIDE SEQUENCE [LARGE SCALE GENOMIC DNA]</scope>
    <source>
        <strain evidence="2">USDA-D6B2</strain>
    </source>
</reference>
<keyword evidence="1" id="KW-0812">Transmembrane</keyword>
<evidence type="ECO:0000256" key="1">
    <source>
        <dbReference type="SAM" id="Phobius"/>
    </source>
</evidence>
<name>A0AAV4LLD6_BABCB</name>
<keyword evidence="3" id="KW-1185">Reference proteome</keyword>
<dbReference type="AlphaFoldDB" id="A0AAV4LLD6"/>
<sequence length="341" mass="36495">MTSGPKSLTQPPESLKEAVDWVLCMSGYDGIAEYQKGQDAIKTLAAQVKQFFNRASVSSVAVGVEGLFNGDTSGKFGSNAPIASLASGLKGLIQYPNGMGIENYAYSYSDGNPSQTVNDEKSAKMFLATIPLIYFGLGFFFWKCKGGWKNLTLGSGPLKRFMNTIGFTGQLDTSNKASEAGSWFSSFDEFRGVESSPKTFTEYLKEVKEQTTKTLSSDPNYVPLGALYLFTFKYFKEHKSDLPTNDGIPQNAEELTSLLQKLGEAVNITQLGSLTTLSKAYNNLSDAIDKALKTPDPVEESSVAGPVSGAVVTAGLLGGGSAVYFNLGGAGTFLRGILRIP</sequence>
<dbReference type="RefSeq" id="XP_067712711.1">
    <property type="nucleotide sequence ID" value="XM_067856610.1"/>
</dbReference>
<protein>
    <submittedName>
        <fullName evidence="2">Variant erythrocyte surface antigen-1 family protein</fullName>
    </submittedName>
</protein>
<keyword evidence="1" id="KW-0472">Membrane</keyword>
<gene>
    <name evidence="2" type="ORF">BcabD6B2_00750</name>
</gene>
<accession>A0AAV4LLD6</accession>